<dbReference type="EMBL" id="JABFAD010000001">
    <property type="protein sequence ID" value="MBA0790429.1"/>
    <property type="molecule type" value="Genomic_DNA"/>
</dbReference>
<accession>A0A7J9FYM4</accession>
<dbReference type="OrthoDB" id="1022321at2759"/>
<reference evidence="1 2" key="1">
    <citation type="journal article" date="2019" name="Genome Biol. Evol.">
        <title>Insights into the evolution of the New World diploid cottons (Gossypium, subgenus Houzingenia) based on genome sequencing.</title>
        <authorList>
            <person name="Grover C.E."/>
            <person name="Arick M.A. 2nd"/>
            <person name="Thrash A."/>
            <person name="Conover J.L."/>
            <person name="Sanders W.S."/>
            <person name="Peterson D.G."/>
            <person name="Frelichowski J.E."/>
            <person name="Scheffler J.A."/>
            <person name="Scheffler B.E."/>
            <person name="Wendel J.F."/>
        </authorList>
    </citation>
    <scope>NUCLEOTIDE SEQUENCE [LARGE SCALE GENOMIC DNA]</scope>
    <source>
        <strain evidence="1">0</strain>
        <tissue evidence="1">Leaf</tissue>
    </source>
</reference>
<sequence length="98" mass="11508">MMKKGSIAISIFPNSSMLMGWCRGRRQLRRRRGSTVRLGNKRRGFNMGSRPVIRLGMMMVAPLRLLKRMIMETRPKGNLIEAYYMYLPFLRPQLFPLC</sequence>
<dbReference type="AlphaFoldDB" id="A0A7J9FYM4"/>
<comment type="caution">
    <text evidence="1">The sequence shown here is derived from an EMBL/GenBank/DDBJ whole genome shotgun (WGS) entry which is preliminary data.</text>
</comment>
<keyword evidence="2" id="KW-1185">Reference proteome</keyword>
<gene>
    <name evidence="1" type="ORF">Gohar_015082</name>
</gene>
<proteinExistence type="predicted"/>
<protein>
    <submittedName>
        <fullName evidence="1">Uncharacterized protein</fullName>
    </submittedName>
</protein>
<dbReference type="Proteomes" id="UP000593560">
    <property type="component" value="Unassembled WGS sequence"/>
</dbReference>
<evidence type="ECO:0000313" key="1">
    <source>
        <dbReference type="EMBL" id="MBA0790429.1"/>
    </source>
</evidence>
<name>A0A7J9FYM4_9ROSI</name>
<evidence type="ECO:0000313" key="2">
    <source>
        <dbReference type="Proteomes" id="UP000593560"/>
    </source>
</evidence>
<organism evidence="1 2">
    <name type="scientific">Gossypium harknessii</name>
    <dbReference type="NCBI Taxonomy" id="34285"/>
    <lineage>
        <taxon>Eukaryota</taxon>
        <taxon>Viridiplantae</taxon>
        <taxon>Streptophyta</taxon>
        <taxon>Embryophyta</taxon>
        <taxon>Tracheophyta</taxon>
        <taxon>Spermatophyta</taxon>
        <taxon>Magnoliopsida</taxon>
        <taxon>eudicotyledons</taxon>
        <taxon>Gunneridae</taxon>
        <taxon>Pentapetalae</taxon>
        <taxon>rosids</taxon>
        <taxon>malvids</taxon>
        <taxon>Malvales</taxon>
        <taxon>Malvaceae</taxon>
        <taxon>Malvoideae</taxon>
        <taxon>Gossypium</taxon>
    </lineage>
</organism>